<evidence type="ECO:0000313" key="6">
    <source>
        <dbReference type="Proteomes" id="UP000198779"/>
    </source>
</evidence>
<dbReference type="GO" id="GO:0008758">
    <property type="term" value="F:UDP-2,3-diacylglucosamine hydrolase activity"/>
    <property type="evidence" value="ECO:0007669"/>
    <property type="project" value="TreeGrafter"/>
</dbReference>
<feature type="transmembrane region" description="Helical" evidence="3">
    <location>
        <begin position="14"/>
        <end position="34"/>
    </location>
</feature>
<dbReference type="PANTHER" id="PTHR31302:SF31">
    <property type="entry name" value="PHOSPHODIESTERASE YAEI"/>
    <property type="match status" value="1"/>
</dbReference>
<gene>
    <name evidence="5" type="ORF">SAMN04487901_10461</name>
</gene>
<dbReference type="InterPro" id="IPR004843">
    <property type="entry name" value="Calcineurin-like_PHP"/>
</dbReference>
<dbReference type="GO" id="GO:0046872">
    <property type="term" value="F:metal ion binding"/>
    <property type="evidence" value="ECO:0007669"/>
    <property type="project" value="UniProtKB-KW"/>
</dbReference>
<proteinExistence type="predicted"/>
<dbReference type="EMBL" id="FNCQ01000004">
    <property type="protein sequence ID" value="SDG44829.1"/>
    <property type="molecule type" value="Genomic_DNA"/>
</dbReference>
<evidence type="ECO:0000256" key="2">
    <source>
        <dbReference type="ARBA" id="ARBA00022801"/>
    </source>
</evidence>
<keyword evidence="1" id="KW-0479">Metal-binding</keyword>
<evidence type="ECO:0000256" key="3">
    <source>
        <dbReference type="SAM" id="Phobius"/>
    </source>
</evidence>
<keyword evidence="3" id="KW-0472">Membrane</keyword>
<name>A0A1G7UCR4_9BACT</name>
<dbReference type="CDD" id="cd07385">
    <property type="entry name" value="MPP_YkuE_C"/>
    <property type="match status" value="1"/>
</dbReference>
<dbReference type="AlphaFoldDB" id="A0A1G7UCR4"/>
<organism evidence="5 6">
    <name type="scientific">Prevotella communis</name>
    <dbReference type="NCBI Taxonomy" id="2913614"/>
    <lineage>
        <taxon>Bacteria</taxon>
        <taxon>Pseudomonadati</taxon>
        <taxon>Bacteroidota</taxon>
        <taxon>Bacteroidia</taxon>
        <taxon>Bacteroidales</taxon>
        <taxon>Prevotellaceae</taxon>
        <taxon>Prevotella</taxon>
    </lineage>
</organism>
<evidence type="ECO:0000259" key="4">
    <source>
        <dbReference type="Pfam" id="PF00149"/>
    </source>
</evidence>
<dbReference type="InterPro" id="IPR029052">
    <property type="entry name" value="Metallo-depent_PP-like"/>
</dbReference>
<dbReference type="RefSeq" id="WP_091815541.1">
    <property type="nucleotide sequence ID" value="NZ_FNCQ01000004.1"/>
</dbReference>
<feature type="domain" description="Calcineurin-like phosphoesterase" evidence="4">
    <location>
        <begin position="87"/>
        <end position="268"/>
    </location>
</feature>
<accession>A0A1G7UCR4</accession>
<dbReference type="STRING" id="645274.SAMN04487901_10461"/>
<dbReference type="Gene3D" id="3.60.21.10">
    <property type="match status" value="1"/>
</dbReference>
<keyword evidence="2" id="KW-0378">Hydrolase</keyword>
<dbReference type="Proteomes" id="UP000198779">
    <property type="component" value="Unassembled WGS sequence"/>
</dbReference>
<evidence type="ECO:0000256" key="1">
    <source>
        <dbReference type="ARBA" id="ARBA00022723"/>
    </source>
</evidence>
<evidence type="ECO:0000313" key="5">
    <source>
        <dbReference type="EMBL" id="SDG44829.1"/>
    </source>
</evidence>
<reference evidence="6" key="1">
    <citation type="submission" date="2016-10" db="EMBL/GenBank/DDBJ databases">
        <authorList>
            <person name="Varghese N."/>
            <person name="Submissions S."/>
        </authorList>
    </citation>
    <scope>NUCLEOTIDE SEQUENCE [LARGE SCALE GENOMIC DNA]</scope>
    <source>
        <strain evidence="6">BP1-148</strain>
    </source>
</reference>
<keyword evidence="6" id="KW-1185">Reference proteome</keyword>
<dbReference type="SUPFAM" id="SSF56300">
    <property type="entry name" value="Metallo-dependent phosphatases"/>
    <property type="match status" value="1"/>
</dbReference>
<dbReference type="Pfam" id="PF00149">
    <property type="entry name" value="Metallophos"/>
    <property type="match status" value="1"/>
</dbReference>
<feature type="transmembrane region" description="Helical" evidence="3">
    <location>
        <begin position="46"/>
        <end position="64"/>
    </location>
</feature>
<keyword evidence="3" id="KW-0812">Transmembrane</keyword>
<dbReference type="GO" id="GO:0009245">
    <property type="term" value="P:lipid A biosynthetic process"/>
    <property type="evidence" value="ECO:0007669"/>
    <property type="project" value="TreeGrafter"/>
</dbReference>
<protein>
    <recommendedName>
        <fullName evidence="4">Calcineurin-like phosphoesterase domain-containing protein</fullName>
    </recommendedName>
</protein>
<sequence length="325" mass="36633">MNETHITLLQPDTYIYIGWGIMLFLSLVAGITYYFTKRRWLKWTSILPLCLLWPIFLYGAYVGVSQFEVKYVDLSFEDLPEAFDGYTIVQFSDVHTGTLTGRRMDLLKTAVDSINAQKADMVVFTGDLQNKVPSEIEPCRTLLSSIKAKDGVYSVLGNHDYTTYDDGDALEQYTNSGLREGLDEELGWTPLNNARCFIHRGDQRLVIAGMENDGDGVRFPQKGDLSSALYRVKRQDFVVLLEHDPSAWRRKILPHSHVQLTLSGHTHGGQFSLFGLSPAFLKYKEYSGLYTVANRCLYVSNGLSGVVPFRVGVPGEITVITLHKK</sequence>
<keyword evidence="3" id="KW-1133">Transmembrane helix</keyword>
<dbReference type="GO" id="GO:0016020">
    <property type="term" value="C:membrane"/>
    <property type="evidence" value="ECO:0007669"/>
    <property type="project" value="GOC"/>
</dbReference>
<dbReference type="PANTHER" id="PTHR31302">
    <property type="entry name" value="TRANSMEMBRANE PROTEIN WITH METALLOPHOSPHOESTERASE DOMAIN-RELATED"/>
    <property type="match status" value="1"/>
</dbReference>
<dbReference type="InterPro" id="IPR051158">
    <property type="entry name" value="Metallophosphoesterase_sf"/>
</dbReference>